<gene>
    <name evidence="1" type="ORF">E6K81_12425</name>
</gene>
<evidence type="ECO:0000313" key="1">
    <source>
        <dbReference type="EMBL" id="TMQ70513.1"/>
    </source>
</evidence>
<dbReference type="AlphaFoldDB" id="A0A538U3R9"/>
<dbReference type="Gene3D" id="3.30.160.250">
    <property type="match status" value="1"/>
</dbReference>
<sequence>MHCAVTLRREGANVVAVCADFPACEGRGPTREEALARLRESLLFWLESCPCDVTTGPGLVLDVARDETRS</sequence>
<dbReference type="Proteomes" id="UP000319771">
    <property type="component" value="Unassembled WGS sequence"/>
</dbReference>
<dbReference type="EMBL" id="VBPB01000220">
    <property type="protein sequence ID" value="TMQ70513.1"/>
    <property type="molecule type" value="Genomic_DNA"/>
</dbReference>
<organism evidence="1 2">
    <name type="scientific">Eiseniibacteriota bacterium</name>
    <dbReference type="NCBI Taxonomy" id="2212470"/>
    <lineage>
        <taxon>Bacteria</taxon>
        <taxon>Candidatus Eiseniibacteriota</taxon>
    </lineage>
</organism>
<evidence type="ECO:0000313" key="2">
    <source>
        <dbReference type="Proteomes" id="UP000319771"/>
    </source>
</evidence>
<dbReference type="SUPFAM" id="SSF143100">
    <property type="entry name" value="TTHA1013/TTHA0281-like"/>
    <property type="match status" value="1"/>
</dbReference>
<proteinExistence type="predicted"/>
<protein>
    <submittedName>
        <fullName evidence="1">Type II toxin-antitoxin system HicB family antitoxin</fullName>
    </submittedName>
</protein>
<name>A0A538U3R9_UNCEI</name>
<accession>A0A538U3R9</accession>
<reference evidence="1 2" key="1">
    <citation type="journal article" date="2019" name="Nat. Microbiol.">
        <title>Mediterranean grassland soil C-N compound turnover is dependent on rainfall and depth, and is mediated by genomically divergent microorganisms.</title>
        <authorList>
            <person name="Diamond S."/>
            <person name="Andeer P.F."/>
            <person name="Li Z."/>
            <person name="Crits-Christoph A."/>
            <person name="Burstein D."/>
            <person name="Anantharaman K."/>
            <person name="Lane K.R."/>
            <person name="Thomas B.C."/>
            <person name="Pan C."/>
            <person name="Northen T.R."/>
            <person name="Banfield J.F."/>
        </authorList>
    </citation>
    <scope>NUCLEOTIDE SEQUENCE [LARGE SCALE GENOMIC DNA]</scope>
    <source>
        <strain evidence="1">WS_11</strain>
    </source>
</reference>
<comment type="caution">
    <text evidence="1">The sequence shown here is derived from an EMBL/GenBank/DDBJ whole genome shotgun (WGS) entry which is preliminary data.</text>
</comment>
<dbReference type="InterPro" id="IPR035069">
    <property type="entry name" value="TTHA1013/TTHA0281-like"/>
</dbReference>